<sequence>MGPPPTWETRRNFIQHYYQLFDNDRTHLGAIYIDHQGTGKLDHTDSCTISMVVDQLKADKDPIMEFHLMFLLQDMKDAWVCTSDMSRLALHNLLPARYSVLFLPPSSSRLYSHFSRCSKYHTEMSRTVVGVGAQNCCHQGIVHVWALD</sequence>
<dbReference type="SUPFAM" id="SSF54427">
    <property type="entry name" value="NTF2-like"/>
    <property type="match status" value="1"/>
</dbReference>
<dbReference type="SMR" id="A0A5F9CLB3"/>
<dbReference type="GeneTree" id="ENSGT00940000172356"/>
<accession>A0A5F9CLB3</accession>
<evidence type="ECO:0000313" key="2">
    <source>
        <dbReference type="Ensembl" id="ENSOCUP00000034492.1"/>
    </source>
</evidence>
<dbReference type="InterPro" id="IPR018222">
    <property type="entry name" value="Nuclear_transport_factor_2_euk"/>
</dbReference>
<dbReference type="STRING" id="9986.ENSOCUP00000034492"/>
<dbReference type="Bgee" id="ENSOCUG00000039608">
    <property type="expression patterns" value="Expressed in skeletal muscle tissue and 2 other cell types or tissues"/>
</dbReference>
<name>A0A5F9CLB3_RABIT</name>
<dbReference type="Ensembl" id="ENSOCUT00000043886.1">
    <property type="protein sequence ID" value="ENSOCUP00000034492.1"/>
    <property type="gene ID" value="ENSOCUG00000039608.1"/>
</dbReference>
<evidence type="ECO:0000259" key="1">
    <source>
        <dbReference type="PROSITE" id="PS50177"/>
    </source>
</evidence>
<evidence type="ECO:0000313" key="3">
    <source>
        <dbReference type="Proteomes" id="UP000001811"/>
    </source>
</evidence>
<dbReference type="Proteomes" id="UP000001811">
    <property type="component" value="Chromosome 2"/>
</dbReference>
<organism evidence="2 3">
    <name type="scientific">Oryctolagus cuniculus</name>
    <name type="common">Rabbit</name>
    <dbReference type="NCBI Taxonomy" id="9986"/>
    <lineage>
        <taxon>Eukaryota</taxon>
        <taxon>Metazoa</taxon>
        <taxon>Chordata</taxon>
        <taxon>Craniata</taxon>
        <taxon>Vertebrata</taxon>
        <taxon>Euteleostomi</taxon>
        <taxon>Mammalia</taxon>
        <taxon>Eutheria</taxon>
        <taxon>Euarchontoglires</taxon>
        <taxon>Glires</taxon>
        <taxon>Lagomorpha</taxon>
        <taxon>Leporidae</taxon>
        <taxon>Oryctolagus</taxon>
    </lineage>
</organism>
<dbReference type="AlphaFoldDB" id="A0A5F9CLB3"/>
<dbReference type="PROSITE" id="PS50177">
    <property type="entry name" value="NTF2_DOMAIN"/>
    <property type="match status" value="1"/>
</dbReference>
<reference evidence="2" key="2">
    <citation type="submission" date="2025-08" db="UniProtKB">
        <authorList>
            <consortium name="Ensembl"/>
        </authorList>
    </citation>
    <scope>IDENTIFICATION</scope>
    <source>
        <strain evidence="2">Thorbecke</strain>
    </source>
</reference>
<dbReference type="InterPro" id="IPR032710">
    <property type="entry name" value="NTF2-like_dom_sf"/>
</dbReference>
<protein>
    <recommendedName>
        <fullName evidence="1">NTF2 domain-containing protein</fullName>
    </recommendedName>
</protein>
<keyword evidence="3" id="KW-1185">Reference proteome</keyword>
<feature type="domain" description="NTF2" evidence="1">
    <location>
        <begin position="9"/>
        <end position="34"/>
    </location>
</feature>
<reference evidence="2 3" key="1">
    <citation type="journal article" date="2011" name="Nature">
        <title>A high-resolution map of human evolutionary constraint using 29 mammals.</title>
        <authorList>
            <person name="Lindblad-Toh K."/>
            <person name="Garber M."/>
            <person name="Zuk O."/>
            <person name="Lin M.F."/>
            <person name="Parker B.J."/>
            <person name="Washietl S."/>
            <person name="Kheradpour P."/>
            <person name="Ernst J."/>
            <person name="Jordan G."/>
            <person name="Mauceli E."/>
            <person name="Ward L.D."/>
            <person name="Lowe C.B."/>
            <person name="Holloway A.K."/>
            <person name="Clamp M."/>
            <person name="Gnerre S."/>
            <person name="Alfoldi J."/>
            <person name="Beal K."/>
            <person name="Chang J."/>
            <person name="Clawson H."/>
            <person name="Cuff J."/>
            <person name="Di Palma F."/>
            <person name="Fitzgerald S."/>
            <person name="Flicek P."/>
            <person name="Guttman M."/>
            <person name="Hubisz M.J."/>
            <person name="Jaffe D.B."/>
            <person name="Jungreis I."/>
            <person name="Kent W.J."/>
            <person name="Kostka D."/>
            <person name="Lara M."/>
            <person name="Martins A.L."/>
            <person name="Massingham T."/>
            <person name="Moltke I."/>
            <person name="Raney B.J."/>
            <person name="Rasmussen M.D."/>
            <person name="Robinson J."/>
            <person name="Stark A."/>
            <person name="Vilella A.J."/>
            <person name="Wen J."/>
            <person name="Xie X."/>
            <person name="Zody M.C."/>
            <person name="Baldwin J."/>
            <person name="Bloom T."/>
            <person name="Chin C.W."/>
            <person name="Heiman D."/>
            <person name="Nicol R."/>
            <person name="Nusbaum C."/>
            <person name="Young S."/>
            <person name="Wilkinson J."/>
            <person name="Worley K.C."/>
            <person name="Kovar C.L."/>
            <person name="Muzny D.M."/>
            <person name="Gibbs R.A."/>
            <person name="Cree A."/>
            <person name="Dihn H.H."/>
            <person name="Fowler G."/>
            <person name="Jhangiani S."/>
            <person name="Joshi V."/>
            <person name="Lee S."/>
            <person name="Lewis L.R."/>
            <person name="Nazareth L.V."/>
            <person name="Okwuonu G."/>
            <person name="Santibanez J."/>
            <person name="Warren W.C."/>
            <person name="Mardis E.R."/>
            <person name="Weinstock G.M."/>
            <person name="Wilson R.K."/>
            <person name="Delehaunty K."/>
            <person name="Dooling D."/>
            <person name="Fronik C."/>
            <person name="Fulton L."/>
            <person name="Fulton B."/>
            <person name="Graves T."/>
            <person name="Minx P."/>
            <person name="Sodergren E."/>
            <person name="Birney E."/>
            <person name="Margulies E.H."/>
            <person name="Herrero J."/>
            <person name="Green E.D."/>
            <person name="Haussler D."/>
            <person name="Siepel A."/>
            <person name="Goldman N."/>
            <person name="Pollard K.S."/>
            <person name="Pedersen J.S."/>
            <person name="Lander E.S."/>
            <person name="Kellis M."/>
        </authorList>
    </citation>
    <scope>NUCLEOTIDE SEQUENCE [LARGE SCALE GENOMIC DNA]</scope>
    <source>
        <strain evidence="2 3">Thorbecke inbred</strain>
    </source>
</reference>
<reference evidence="2" key="3">
    <citation type="submission" date="2025-09" db="UniProtKB">
        <authorList>
            <consortium name="Ensembl"/>
        </authorList>
    </citation>
    <scope>IDENTIFICATION</scope>
    <source>
        <strain evidence="2">Thorbecke</strain>
    </source>
</reference>
<dbReference type="InParanoid" id="A0A5F9CLB3"/>
<dbReference type="EMBL" id="AAGW02010339">
    <property type="status" value="NOT_ANNOTATED_CDS"/>
    <property type="molecule type" value="Genomic_DNA"/>
</dbReference>
<proteinExistence type="predicted"/>